<evidence type="ECO:0000313" key="2">
    <source>
        <dbReference type="Proteomes" id="UP000231994"/>
    </source>
</evidence>
<dbReference type="AlphaFoldDB" id="A0ABC8CJU2"/>
<name>A0ABC8CJU2_CORST</name>
<protein>
    <recommendedName>
        <fullName evidence="3">Phage protein</fullName>
    </recommendedName>
</protein>
<evidence type="ECO:0008006" key="3">
    <source>
        <dbReference type="Google" id="ProtNLM"/>
    </source>
</evidence>
<organism evidence="1 2">
    <name type="scientific">Corynebacterium striatum</name>
    <dbReference type="NCBI Taxonomy" id="43770"/>
    <lineage>
        <taxon>Bacteria</taxon>
        <taxon>Bacillati</taxon>
        <taxon>Actinomycetota</taxon>
        <taxon>Actinomycetes</taxon>
        <taxon>Mycobacteriales</taxon>
        <taxon>Corynebacteriaceae</taxon>
        <taxon>Corynebacterium</taxon>
    </lineage>
</organism>
<dbReference type="Proteomes" id="UP000231994">
    <property type="component" value="Chromosome"/>
</dbReference>
<proteinExistence type="predicted"/>
<reference evidence="1 2" key="1">
    <citation type="submission" date="2017-11" db="EMBL/GenBank/DDBJ databases">
        <title>Whole genome sequencing of cultured pathogen.</title>
        <authorList>
            <person name="Hoffmann M."/>
            <person name="Sanchez M."/>
            <person name="Timme R."/>
            <person name="Nudel K."/>
            <person name="Bry L."/>
        </authorList>
    </citation>
    <scope>NUCLEOTIDE SEQUENCE [LARGE SCALE GENOMIC DNA]</scope>
    <source>
        <strain evidence="1 2">216</strain>
    </source>
</reference>
<sequence length="109" mass="12432">MSRWAVRKSAERLGLTWDTSRTAKAVEAAAHYAKVERVQLMQRWTDIANDELDRAEAEPDFMQRRNSIEAAATATANVARLARVTREDHQDEDEDPIDEINKMLDMMGA</sequence>
<accession>A0ABC8CJU2</accession>
<evidence type="ECO:0000313" key="1">
    <source>
        <dbReference type="EMBL" id="ATZ08632.1"/>
    </source>
</evidence>
<gene>
    <name evidence="1" type="ORF">A9D01_07620</name>
</gene>
<dbReference type="EMBL" id="CP024932">
    <property type="protein sequence ID" value="ATZ08632.1"/>
    <property type="molecule type" value="Genomic_DNA"/>
</dbReference>